<organism evidence="3 4">
    <name type="scientific">Centaurea solstitialis</name>
    <name type="common">yellow star-thistle</name>
    <dbReference type="NCBI Taxonomy" id="347529"/>
    <lineage>
        <taxon>Eukaryota</taxon>
        <taxon>Viridiplantae</taxon>
        <taxon>Streptophyta</taxon>
        <taxon>Embryophyta</taxon>
        <taxon>Tracheophyta</taxon>
        <taxon>Spermatophyta</taxon>
        <taxon>Magnoliopsida</taxon>
        <taxon>eudicotyledons</taxon>
        <taxon>Gunneridae</taxon>
        <taxon>Pentapetalae</taxon>
        <taxon>asterids</taxon>
        <taxon>campanulids</taxon>
        <taxon>Asterales</taxon>
        <taxon>Asteraceae</taxon>
        <taxon>Carduoideae</taxon>
        <taxon>Cardueae</taxon>
        <taxon>Centaureinae</taxon>
        <taxon>Centaurea</taxon>
    </lineage>
</organism>
<dbReference type="SUPFAM" id="SSF53098">
    <property type="entry name" value="Ribonuclease H-like"/>
    <property type="match status" value="1"/>
</dbReference>
<keyword evidence="4" id="KW-1185">Reference proteome</keyword>
<dbReference type="Pfam" id="PF07727">
    <property type="entry name" value="RVT_2"/>
    <property type="match status" value="1"/>
</dbReference>
<dbReference type="InterPro" id="IPR043502">
    <property type="entry name" value="DNA/RNA_pol_sf"/>
</dbReference>
<dbReference type="InterPro" id="IPR012337">
    <property type="entry name" value="RNaseH-like_sf"/>
</dbReference>
<dbReference type="EMBL" id="JARYMX010000008">
    <property type="protein sequence ID" value="KAJ9537372.1"/>
    <property type="molecule type" value="Genomic_DNA"/>
</dbReference>
<dbReference type="PANTHER" id="PTHR11439">
    <property type="entry name" value="GAG-POL-RELATED RETROTRANSPOSON"/>
    <property type="match status" value="1"/>
</dbReference>
<protein>
    <recommendedName>
        <fullName evidence="2">Integrase catalytic domain-containing protein</fullName>
    </recommendedName>
</protein>
<evidence type="ECO:0000313" key="4">
    <source>
        <dbReference type="Proteomes" id="UP001172457"/>
    </source>
</evidence>
<feature type="region of interest" description="Disordered" evidence="1">
    <location>
        <begin position="893"/>
        <end position="919"/>
    </location>
</feature>
<dbReference type="AlphaFoldDB" id="A0AA38SQG2"/>
<gene>
    <name evidence="3" type="ORF">OSB04_030105</name>
</gene>
<sequence>MDVKNAFLNGDLSEEVYMTPPSGVSLPIGHVCRLRKALYGLKQAPRAWFEKFSKTVLSLGFSASHYDSGLFTRTTDSGSILLLLYVDDMIITGDDSTGIASLKHMFPTFSQRLVFRITKLTSTPLEYNLHLAPNAGAPLQDPTRYRQLVGSLVYLNVTRPDIAYAVHTVSQFMVAPCSDHYAAVLRILRYLKGTMFHGLHFSSKSSLLLRGFSDADWDSDMTDRRSTTGYCFFLGDSLISWRSKKQSLTARSSTEAEYRALADTSQELIWLRWLLSDMGAPQLSPTPLWCDNNSAIQIAHNDVFHERTKHIEIDCHFTRQHVVRNTIQLHPISTLDQPADIFTKAHLPGRFRELVNKLNLLLQSKFNKSVKVIRSKSGVDFVNKNMKWLLKSKGIVHQISCHAPHQNGIAERQHRHFLNVARSLLFQSGVPLDMWSECVMTATCLINRTPLSILHGNSPYELVHGFEPFLSHLRCFGCLCFNISDKADSSCERYVLLGYSMVRKGYRLYSIDSGNIIFSRDEICYPCHWTMLSLTNSNCGFVEQEVSYISVRTKGVDNLDEIAPLEDHILGIQSDTPSLNEAKSFKRSNSVSKLQKEFNAYVAQSKKIRLVEHFSSHFIFSILGGGGGGGLGGGGDGGLGGDGVGSGGGGLGGDNGVGGGLDGDGGVGGDLGGVERDLLMEFRVQHKDPGVSQKKMTRNSQSRSFLDLHLQSSIPHPRHLPSGKVDILYPHHWADPILHPQSRPPSYNCDFHWKTSPRMRTGGRISDPIAKVSRVFVLVLIVDLKPLIFRVASLILVICHQAKLISSILITGADPILHPQSRPPSYNCDFHWKTSPRMRTGGRISDPIAKVSRVFVLVLIVDLKPLIGMVTGRVWGGYPLTRPRPCFSTHIPGPARVRGSLTRPRFVTRSNPGQSPITP</sequence>
<dbReference type="InterPro" id="IPR036397">
    <property type="entry name" value="RNaseH_sf"/>
</dbReference>
<dbReference type="Proteomes" id="UP001172457">
    <property type="component" value="Chromosome 8"/>
</dbReference>
<dbReference type="Gene3D" id="3.30.420.10">
    <property type="entry name" value="Ribonuclease H-like superfamily/Ribonuclease H"/>
    <property type="match status" value="1"/>
</dbReference>
<dbReference type="PANTHER" id="PTHR11439:SF461">
    <property type="entry name" value="OS10G0432200 PROTEIN"/>
    <property type="match status" value="1"/>
</dbReference>
<dbReference type="GO" id="GO:0015074">
    <property type="term" value="P:DNA integration"/>
    <property type="evidence" value="ECO:0007669"/>
    <property type="project" value="InterPro"/>
</dbReference>
<feature type="compositionally biased region" description="Polar residues" evidence="1">
    <location>
        <begin position="908"/>
        <end position="919"/>
    </location>
</feature>
<feature type="domain" description="Integrase catalytic" evidence="2">
    <location>
        <begin position="283"/>
        <end position="467"/>
    </location>
</feature>
<name>A0AA38SQG2_9ASTR</name>
<dbReference type="CDD" id="cd09272">
    <property type="entry name" value="RNase_HI_RT_Ty1"/>
    <property type="match status" value="1"/>
</dbReference>
<accession>A0AA38SQG2</accession>
<evidence type="ECO:0000313" key="3">
    <source>
        <dbReference type="EMBL" id="KAJ9537372.1"/>
    </source>
</evidence>
<evidence type="ECO:0000259" key="2">
    <source>
        <dbReference type="PROSITE" id="PS50994"/>
    </source>
</evidence>
<dbReference type="PROSITE" id="PS50994">
    <property type="entry name" value="INTEGRASE"/>
    <property type="match status" value="1"/>
</dbReference>
<dbReference type="Pfam" id="PF25597">
    <property type="entry name" value="SH3_retrovirus"/>
    <property type="match status" value="1"/>
</dbReference>
<evidence type="ECO:0000256" key="1">
    <source>
        <dbReference type="SAM" id="MobiDB-lite"/>
    </source>
</evidence>
<dbReference type="InterPro" id="IPR001584">
    <property type="entry name" value="Integrase_cat-core"/>
</dbReference>
<dbReference type="InterPro" id="IPR057670">
    <property type="entry name" value="SH3_retrovirus"/>
</dbReference>
<dbReference type="SUPFAM" id="SSF56672">
    <property type="entry name" value="DNA/RNA polymerases"/>
    <property type="match status" value="1"/>
</dbReference>
<reference evidence="3" key="1">
    <citation type="submission" date="2023-03" db="EMBL/GenBank/DDBJ databases">
        <title>Chromosome-scale reference genome and RAD-based genetic map of yellow starthistle (Centaurea solstitialis) reveal putative structural variation and QTLs associated with invader traits.</title>
        <authorList>
            <person name="Reatini B."/>
            <person name="Cang F.A."/>
            <person name="Jiang Q."/>
            <person name="Mckibben M.T.W."/>
            <person name="Barker M.S."/>
            <person name="Rieseberg L.H."/>
            <person name="Dlugosch K.M."/>
        </authorList>
    </citation>
    <scope>NUCLEOTIDE SEQUENCE</scope>
    <source>
        <strain evidence="3">CAN-66</strain>
        <tissue evidence="3">Leaf</tissue>
    </source>
</reference>
<proteinExistence type="predicted"/>
<comment type="caution">
    <text evidence="3">The sequence shown here is derived from an EMBL/GenBank/DDBJ whole genome shotgun (WGS) entry which is preliminary data.</text>
</comment>
<dbReference type="GO" id="GO:0003676">
    <property type="term" value="F:nucleic acid binding"/>
    <property type="evidence" value="ECO:0007669"/>
    <property type="project" value="InterPro"/>
</dbReference>
<dbReference type="InterPro" id="IPR013103">
    <property type="entry name" value="RVT_2"/>
</dbReference>